<feature type="transmembrane region" description="Helical" evidence="1">
    <location>
        <begin position="71"/>
        <end position="94"/>
    </location>
</feature>
<name>A0A0K8SG34_LYGHE</name>
<proteinExistence type="predicted"/>
<sequence length="144" mass="16299">LRKMDQRDHQTVVLMPLFRPRRPIILRPFIQLLLKLFLTCFGVLNVILVAVTVKYDLLSDDPKKNGGLFDLMVNVVFGAIVYGTLSASILVVTYEARKYWKRASHEGLPNVNLPHINLQAPGCYIYENPTVMVPTYGEQTPSSP</sequence>
<feature type="transmembrane region" description="Helical" evidence="1">
    <location>
        <begin position="29"/>
        <end position="51"/>
    </location>
</feature>
<keyword evidence="1" id="KW-0812">Transmembrane</keyword>
<keyword evidence="1" id="KW-1133">Transmembrane helix</keyword>
<dbReference type="EMBL" id="GBRD01013762">
    <property type="protein sequence ID" value="JAG52064.1"/>
    <property type="molecule type" value="Transcribed_RNA"/>
</dbReference>
<protein>
    <submittedName>
        <fullName evidence="2">Uncharacterized protein</fullName>
    </submittedName>
</protein>
<evidence type="ECO:0000313" key="2">
    <source>
        <dbReference type="EMBL" id="JAG52064.1"/>
    </source>
</evidence>
<organism evidence="2">
    <name type="scientific">Lygus hesperus</name>
    <name type="common">Western plant bug</name>
    <dbReference type="NCBI Taxonomy" id="30085"/>
    <lineage>
        <taxon>Eukaryota</taxon>
        <taxon>Metazoa</taxon>
        <taxon>Ecdysozoa</taxon>
        <taxon>Arthropoda</taxon>
        <taxon>Hexapoda</taxon>
        <taxon>Insecta</taxon>
        <taxon>Pterygota</taxon>
        <taxon>Neoptera</taxon>
        <taxon>Paraneoptera</taxon>
        <taxon>Hemiptera</taxon>
        <taxon>Heteroptera</taxon>
        <taxon>Panheteroptera</taxon>
        <taxon>Cimicomorpha</taxon>
        <taxon>Miridae</taxon>
        <taxon>Mirini</taxon>
        <taxon>Lygus</taxon>
    </lineage>
</organism>
<keyword evidence="1" id="KW-0472">Membrane</keyword>
<accession>A0A0K8SG34</accession>
<dbReference type="AlphaFoldDB" id="A0A0K8SG34"/>
<feature type="non-terminal residue" evidence="2">
    <location>
        <position position="1"/>
    </location>
</feature>
<evidence type="ECO:0000256" key="1">
    <source>
        <dbReference type="SAM" id="Phobius"/>
    </source>
</evidence>
<reference evidence="2" key="1">
    <citation type="submission" date="2014-09" db="EMBL/GenBank/DDBJ databases">
        <authorList>
            <person name="Magalhaes I.L.F."/>
            <person name="Oliveira U."/>
            <person name="Santos F.R."/>
            <person name="Vidigal T.H.D.A."/>
            <person name="Brescovit A.D."/>
            <person name="Santos A.J."/>
        </authorList>
    </citation>
    <scope>NUCLEOTIDE SEQUENCE</scope>
</reference>